<dbReference type="Gene3D" id="4.10.240.10">
    <property type="entry name" value="Zn(2)-C6 fungal-type DNA-binding domain"/>
    <property type="match status" value="1"/>
</dbReference>
<comment type="caution">
    <text evidence="9">The sequence shown here is derived from an EMBL/GenBank/DDBJ whole genome shotgun (WGS) entry which is preliminary data.</text>
</comment>
<gene>
    <name evidence="9" type="ORF">P171DRAFT_427514</name>
</gene>
<dbReference type="GO" id="GO:0003677">
    <property type="term" value="F:DNA binding"/>
    <property type="evidence" value="ECO:0007669"/>
    <property type="project" value="UniProtKB-KW"/>
</dbReference>
<keyword evidence="4" id="KW-0238">DNA-binding</keyword>
<comment type="subcellular location">
    <subcellularLocation>
        <location evidence="1">Nucleus</location>
    </subcellularLocation>
</comment>
<keyword evidence="2" id="KW-0479">Metal-binding</keyword>
<dbReference type="Pfam" id="PF00172">
    <property type="entry name" value="Zn_clus"/>
    <property type="match status" value="1"/>
</dbReference>
<evidence type="ECO:0000256" key="3">
    <source>
        <dbReference type="ARBA" id="ARBA00023015"/>
    </source>
</evidence>
<dbReference type="OrthoDB" id="4356994at2759"/>
<keyword evidence="6" id="KW-0539">Nucleus</keyword>
<dbReference type="InterPro" id="IPR013700">
    <property type="entry name" value="AflR"/>
</dbReference>
<feature type="domain" description="Zn(2)-C6 fungal-type" evidence="8">
    <location>
        <begin position="25"/>
        <end position="55"/>
    </location>
</feature>
<dbReference type="Proteomes" id="UP000799764">
    <property type="component" value="Unassembled WGS sequence"/>
</dbReference>
<proteinExistence type="predicted"/>
<evidence type="ECO:0000256" key="7">
    <source>
        <dbReference type="SAM" id="MobiDB-lite"/>
    </source>
</evidence>
<dbReference type="InterPro" id="IPR001138">
    <property type="entry name" value="Zn2Cys6_DnaBD"/>
</dbReference>
<dbReference type="PANTHER" id="PTHR47338:SF5">
    <property type="entry name" value="ZN(II)2CYS6 TRANSCRIPTION FACTOR (EUROFUNG)"/>
    <property type="match status" value="1"/>
</dbReference>
<dbReference type="EMBL" id="MU001494">
    <property type="protein sequence ID" value="KAF2449308.1"/>
    <property type="molecule type" value="Genomic_DNA"/>
</dbReference>
<evidence type="ECO:0000256" key="6">
    <source>
        <dbReference type="ARBA" id="ARBA00023242"/>
    </source>
</evidence>
<feature type="region of interest" description="Disordered" evidence="7">
    <location>
        <begin position="87"/>
        <end position="107"/>
    </location>
</feature>
<reference evidence="9" key="1">
    <citation type="journal article" date="2020" name="Stud. Mycol.">
        <title>101 Dothideomycetes genomes: a test case for predicting lifestyles and emergence of pathogens.</title>
        <authorList>
            <person name="Haridas S."/>
            <person name="Albert R."/>
            <person name="Binder M."/>
            <person name="Bloem J."/>
            <person name="Labutti K."/>
            <person name="Salamov A."/>
            <person name="Andreopoulos B."/>
            <person name="Baker S."/>
            <person name="Barry K."/>
            <person name="Bills G."/>
            <person name="Bluhm B."/>
            <person name="Cannon C."/>
            <person name="Castanera R."/>
            <person name="Culley D."/>
            <person name="Daum C."/>
            <person name="Ezra D."/>
            <person name="Gonzalez J."/>
            <person name="Henrissat B."/>
            <person name="Kuo A."/>
            <person name="Liang C."/>
            <person name="Lipzen A."/>
            <person name="Lutzoni F."/>
            <person name="Magnuson J."/>
            <person name="Mondo S."/>
            <person name="Nolan M."/>
            <person name="Ohm R."/>
            <person name="Pangilinan J."/>
            <person name="Park H.-J."/>
            <person name="Ramirez L."/>
            <person name="Alfaro M."/>
            <person name="Sun H."/>
            <person name="Tritt A."/>
            <person name="Yoshinaga Y."/>
            <person name="Zwiers L.-H."/>
            <person name="Turgeon B."/>
            <person name="Goodwin S."/>
            <person name="Spatafora J."/>
            <person name="Crous P."/>
            <person name="Grigoriev I."/>
        </authorList>
    </citation>
    <scope>NUCLEOTIDE SEQUENCE</scope>
    <source>
        <strain evidence="9">CBS 690.94</strain>
    </source>
</reference>
<dbReference type="PROSITE" id="PS00463">
    <property type="entry name" value="ZN2_CY6_FUNGAL_1"/>
    <property type="match status" value="1"/>
</dbReference>
<dbReference type="PANTHER" id="PTHR47338">
    <property type="entry name" value="ZN(II)2CYS6 TRANSCRIPTION FACTOR (EUROFUNG)-RELATED"/>
    <property type="match status" value="1"/>
</dbReference>
<dbReference type="GO" id="GO:0045122">
    <property type="term" value="P:aflatoxin biosynthetic process"/>
    <property type="evidence" value="ECO:0007669"/>
    <property type="project" value="InterPro"/>
</dbReference>
<protein>
    <recommendedName>
        <fullName evidence="8">Zn(2)-C6 fungal-type domain-containing protein</fullName>
    </recommendedName>
</protein>
<dbReference type="Pfam" id="PF08493">
    <property type="entry name" value="AflR"/>
    <property type="match status" value="1"/>
</dbReference>
<dbReference type="PROSITE" id="PS50048">
    <property type="entry name" value="ZN2_CY6_FUNGAL_2"/>
    <property type="match status" value="1"/>
</dbReference>
<dbReference type="SMART" id="SM00066">
    <property type="entry name" value="GAL4"/>
    <property type="match status" value="1"/>
</dbReference>
<dbReference type="CDD" id="cd00067">
    <property type="entry name" value="GAL4"/>
    <property type="match status" value="1"/>
</dbReference>
<organism evidence="9 10">
    <name type="scientific">Karstenula rhodostoma CBS 690.94</name>
    <dbReference type="NCBI Taxonomy" id="1392251"/>
    <lineage>
        <taxon>Eukaryota</taxon>
        <taxon>Fungi</taxon>
        <taxon>Dikarya</taxon>
        <taxon>Ascomycota</taxon>
        <taxon>Pezizomycotina</taxon>
        <taxon>Dothideomycetes</taxon>
        <taxon>Pleosporomycetidae</taxon>
        <taxon>Pleosporales</taxon>
        <taxon>Massarineae</taxon>
        <taxon>Didymosphaeriaceae</taxon>
        <taxon>Karstenula</taxon>
    </lineage>
</organism>
<evidence type="ECO:0000256" key="2">
    <source>
        <dbReference type="ARBA" id="ARBA00022723"/>
    </source>
</evidence>
<name>A0A9P4PTZ2_9PLEO</name>
<keyword evidence="5" id="KW-0804">Transcription</keyword>
<accession>A0A9P4PTZ2</accession>
<evidence type="ECO:0000256" key="5">
    <source>
        <dbReference type="ARBA" id="ARBA00023163"/>
    </source>
</evidence>
<dbReference type="GO" id="GO:0008270">
    <property type="term" value="F:zinc ion binding"/>
    <property type="evidence" value="ECO:0007669"/>
    <property type="project" value="InterPro"/>
</dbReference>
<evidence type="ECO:0000313" key="10">
    <source>
        <dbReference type="Proteomes" id="UP000799764"/>
    </source>
</evidence>
<evidence type="ECO:0000313" key="9">
    <source>
        <dbReference type="EMBL" id="KAF2449308.1"/>
    </source>
</evidence>
<keyword evidence="10" id="KW-1185">Reference proteome</keyword>
<dbReference type="InterPro" id="IPR050815">
    <property type="entry name" value="TF_fung"/>
</dbReference>
<dbReference type="GO" id="GO:0005634">
    <property type="term" value="C:nucleus"/>
    <property type="evidence" value="ECO:0007669"/>
    <property type="project" value="UniProtKB-SubCell"/>
</dbReference>
<evidence type="ECO:0000256" key="1">
    <source>
        <dbReference type="ARBA" id="ARBA00004123"/>
    </source>
</evidence>
<dbReference type="AlphaFoldDB" id="A0A9P4PTZ2"/>
<dbReference type="SUPFAM" id="SSF57701">
    <property type="entry name" value="Zn2/Cys6 DNA-binding domain"/>
    <property type="match status" value="1"/>
</dbReference>
<dbReference type="InterPro" id="IPR036864">
    <property type="entry name" value="Zn2-C6_fun-type_DNA-bd_sf"/>
</dbReference>
<keyword evidence="3" id="KW-0805">Transcription regulation</keyword>
<evidence type="ECO:0000256" key="4">
    <source>
        <dbReference type="ARBA" id="ARBA00023125"/>
    </source>
</evidence>
<evidence type="ECO:0000259" key="8">
    <source>
        <dbReference type="PROSITE" id="PS50048"/>
    </source>
</evidence>
<dbReference type="GO" id="GO:0000981">
    <property type="term" value="F:DNA-binding transcription factor activity, RNA polymerase II-specific"/>
    <property type="evidence" value="ECO:0007669"/>
    <property type="project" value="InterPro"/>
</dbReference>
<sequence>MFATLRTRHDSLLVERVGANATFSACSSCRSKKLKCTGEITGCRRCVLHQTRCEYPDAATRKKGGAEKSSTSERTVPLDFIPEPRRKKSRLEGVSEAIPASPDNTTGTCSTIIDPSNSHIWSLESFGNTTDDLAFSNTDLDALLEDPNTLHTTLGADAFFSESFQTTQYPDCESRRTEVAEVFFQHPQDGKTSSCPSPITPISMLRDQVDSPVRPSSARLEPGTATDTSRCCRCTSTAVELMETLTLDDFDQESSSISRILQGRKHALQTCVDLCNCHSCGMSSKFLMLMIHICEKAVQSYSKLAEGLGAQATASELSFGVYDVSSEEESLVSRTLGVFQLGKWNMLLSRLAERCRDLGLLKHMYMVLEVDKVVQKQVLRFRVSN</sequence>